<keyword evidence="2" id="KW-1185">Reference proteome</keyword>
<evidence type="ECO:0000313" key="2">
    <source>
        <dbReference type="Proteomes" id="UP001060215"/>
    </source>
</evidence>
<name>A0ACC0FT83_9ERIC</name>
<organism evidence="1 2">
    <name type="scientific">Camellia lanceoleosa</name>
    <dbReference type="NCBI Taxonomy" id="1840588"/>
    <lineage>
        <taxon>Eukaryota</taxon>
        <taxon>Viridiplantae</taxon>
        <taxon>Streptophyta</taxon>
        <taxon>Embryophyta</taxon>
        <taxon>Tracheophyta</taxon>
        <taxon>Spermatophyta</taxon>
        <taxon>Magnoliopsida</taxon>
        <taxon>eudicotyledons</taxon>
        <taxon>Gunneridae</taxon>
        <taxon>Pentapetalae</taxon>
        <taxon>asterids</taxon>
        <taxon>Ericales</taxon>
        <taxon>Theaceae</taxon>
        <taxon>Camellia</taxon>
    </lineage>
</organism>
<gene>
    <name evidence="1" type="ORF">LOK49_LG12G02979</name>
</gene>
<evidence type="ECO:0000313" key="1">
    <source>
        <dbReference type="EMBL" id="KAI7990621.1"/>
    </source>
</evidence>
<reference evidence="1 2" key="1">
    <citation type="journal article" date="2022" name="Plant J.">
        <title>Chromosome-level genome of Camellia lanceoleosa provides a valuable resource for understanding genome evolution and self-incompatibility.</title>
        <authorList>
            <person name="Gong W."/>
            <person name="Xiao S."/>
            <person name="Wang L."/>
            <person name="Liao Z."/>
            <person name="Chang Y."/>
            <person name="Mo W."/>
            <person name="Hu G."/>
            <person name="Li W."/>
            <person name="Zhao G."/>
            <person name="Zhu H."/>
            <person name="Hu X."/>
            <person name="Ji K."/>
            <person name="Xiang X."/>
            <person name="Song Q."/>
            <person name="Yuan D."/>
            <person name="Jin S."/>
            <person name="Zhang L."/>
        </authorList>
    </citation>
    <scope>NUCLEOTIDE SEQUENCE [LARGE SCALE GENOMIC DNA]</scope>
    <source>
        <strain evidence="1">SQ_2022a</strain>
    </source>
</reference>
<protein>
    <submittedName>
        <fullName evidence="1">Protein TAR1</fullName>
    </submittedName>
</protein>
<sequence>MLLALAWLPCRWHGMLVALALAWLAAGFGLASLAVAWHAASLGMALFSQFQALFSKSFSSFHRGTCLLSISRPYLALDGIYCLIRAAFPNNPTRRQCLVVLQGPGTTGLSPSPAPLSRGLRPGPPLRTLLQTTIPMTGSLDFQAGRFLDQPGSIPSLRRQHCISPTDGVGTVRGRHGRSPQRATNGWWGNGGRRPRAPAQGPEYESTSMTACGPCLRHDNVRGQHETWEILWGSPSAMRWRDKYRHTIRTEFLFFG</sequence>
<dbReference type="EMBL" id="CM045770">
    <property type="protein sequence ID" value="KAI7990621.1"/>
    <property type="molecule type" value="Genomic_DNA"/>
</dbReference>
<dbReference type="Proteomes" id="UP001060215">
    <property type="component" value="Chromosome 13"/>
</dbReference>
<accession>A0ACC0FT83</accession>
<comment type="caution">
    <text evidence="1">The sequence shown here is derived from an EMBL/GenBank/DDBJ whole genome shotgun (WGS) entry which is preliminary data.</text>
</comment>
<proteinExistence type="predicted"/>